<sequence length="116" mass="13227">MYSKCRELKDAWKLFVRIQRKDLVSWNAMISGYAQHGAGEKALELFDAMKHDGMKPDWITFVAVFLACNHAGFVDLGVQYFDFVVFGPLILAVFVCMLYAELLWGLPNLTAVLGFW</sequence>
<keyword evidence="1" id="KW-0677">Repeat</keyword>
<proteinExistence type="predicted"/>
<dbReference type="PANTHER" id="PTHR47926:SF410">
    <property type="entry name" value="(WILD MALAYSIAN BANANA) HYPOTHETICAL PROTEIN"/>
    <property type="match status" value="1"/>
</dbReference>
<keyword evidence="3" id="KW-1133">Transmembrane helix</keyword>
<dbReference type="GO" id="GO:0003723">
    <property type="term" value="F:RNA binding"/>
    <property type="evidence" value="ECO:0007669"/>
    <property type="project" value="InterPro"/>
</dbReference>
<dbReference type="InterPro" id="IPR011990">
    <property type="entry name" value="TPR-like_helical_dom_sf"/>
</dbReference>
<organism evidence="4 5">
    <name type="scientific">Arachis hypogaea</name>
    <name type="common">Peanut</name>
    <dbReference type="NCBI Taxonomy" id="3818"/>
    <lineage>
        <taxon>Eukaryota</taxon>
        <taxon>Viridiplantae</taxon>
        <taxon>Streptophyta</taxon>
        <taxon>Embryophyta</taxon>
        <taxon>Tracheophyta</taxon>
        <taxon>Spermatophyta</taxon>
        <taxon>Magnoliopsida</taxon>
        <taxon>eudicotyledons</taxon>
        <taxon>Gunneridae</taxon>
        <taxon>Pentapetalae</taxon>
        <taxon>rosids</taxon>
        <taxon>fabids</taxon>
        <taxon>Fabales</taxon>
        <taxon>Fabaceae</taxon>
        <taxon>Papilionoideae</taxon>
        <taxon>50 kb inversion clade</taxon>
        <taxon>dalbergioids sensu lato</taxon>
        <taxon>Dalbergieae</taxon>
        <taxon>Pterocarpus clade</taxon>
        <taxon>Arachis</taxon>
    </lineage>
</organism>
<reference evidence="4 5" key="1">
    <citation type="submission" date="2019-01" db="EMBL/GenBank/DDBJ databases">
        <title>Sequencing of cultivated peanut Arachis hypogaea provides insights into genome evolution and oil improvement.</title>
        <authorList>
            <person name="Chen X."/>
        </authorList>
    </citation>
    <scope>NUCLEOTIDE SEQUENCE [LARGE SCALE GENOMIC DNA]</scope>
    <source>
        <strain evidence="5">cv. Fuhuasheng</strain>
        <tissue evidence="4">Leaves</tissue>
    </source>
</reference>
<dbReference type="NCBIfam" id="TIGR00756">
    <property type="entry name" value="PPR"/>
    <property type="match status" value="1"/>
</dbReference>
<dbReference type="STRING" id="3818.A0A444ZJY9"/>
<feature type="transmembrane region" description="Helical" evidence="3">
    <location>
        <begin position="80"/>
        <end position="100"/>
    </location>
</feature>
<dbReference type="EMBL" id="SDMP01000014">
    <property type="protein sequence ID" value="RYR14482.1"/>
    <property type="molecule type" value="Genomic_DNA"/>
</dbReference>
<evidence type="ECO:0008006" key="6">
    <source>
        <dbReference type="Google" id="ProtNLM"/>
    </source>
</evidence>
<dbReference type="AlphaFoldDB" id="A0A444ZJY9"/>
<comment type="caution">
    <text evidence="4">The sequence shown here is derived from an EMBL/GenBank/DDBJ whole genome shotgun (WGS) entry which is preliminary data.</text>
</comment>
<keyword evidence="3" id="KW-0472">Membrane</keyword>
<dbReference type="FunFam" id="1.25.40.10:FF:000144">
    <property type="entry name" value="Pentatricopeptide repeat-containing protein, mitochondrial"/>
    <property type="match status" value="1"/>
</dbReference>
<dbReference type="InterPro" id="IPR002885">
    <property type="entry name" value="PPR_rpt"/>
</dbReference>
<evidence type="ECO:0000313" key="5">
    <source>
        <dbReference type="Proteomes" id="UP000289738"/>
    </source>
</evidence>
<dbReference type="Proteomes" id="UP000289738">
    <property type="component" value="Chromosome B04"/>
</dbReference>
<evidence type="ECO:0000256" key="3">
    <source>
        <dbReference type="SAM" id="Phobius"/>
    </source>
</evidence>
<keyword evidence="5" id="KW-1185">Reference proteome</keyword>
<gene>
    <name evidence="4" type="ORF">Ahy_B04g071064</name>
</gene>
<evidence type="ECO:0000256" key="2">
    <source>
        <dbReference type="PROSITE-ProRule" id="PRU00708"/>
    </source>
</evidence>
<evidence type="ECO:0000313" key="4">
    <source>
        <dbReference type="EMBL" id="RYR14482.1"/>
    </source>
</evidence>
<dbReference type="InterPro" id="IPR046960">
    <property type="entry name" value="PPR_At4g14850-like_plant"/>
</dbReference>
<feature type="repeat" description="PPR" evidence="2">
    <location>
        <begin position="22"/>
        <end position="56"/>
    </location>
</feature>
<feature type="transmembrane region" description="Helical" evidence="3">
    <location>
        <begin position="58"/>
        <end position="74"/>
    </location>
</feature>
<dbReference type="GO" id="GO:0009451">
    <property type="term" value="P:RNA modification"/>
    <property type="evidence" value="ECO:0007669"/>
    <property type="project" value="InterPro"/>
</dbReference>
<evidence type="ECO:0000256" key="1">
    <source>
        <dbReference type="ARBA" id="ARBA00022737"/>
    </source>
</evidence>
<dbReference type="PROSITE" id="PS51375">
    <property type="entry name" value="PPR"/>
    <property type="match status" value="1"/>
</dbReference>
<dbReference type="Gene3D" id="1.25.40.10">
    <property type="entry name" value="Tetratricopeptide repeat domain"/>
    <property type="match status" value="1"/>
</dbReference>
<dbReference type="PANTHER" id="PTHR47926">
    <property type="entry name" value="PENTATRICOPEPTIDE REPEAT-CONTAINING PROTEIN"/>
    <property type="match status" value="1"/>
</dbReference>
<dbReference type="Pfam" id="PF13041">
    <property type="entry name" value="PPR_2"/>
    <property type="match status" value="1"/>
</dbReference>
<name>A0A444ZJY9_ARAHY</name>
<protein>
    <recommendedName>
        <fullName evidence="6">Pentatricopeptide repeat-containing protein</fullName>
    </recommendedName>
</protein>
<keyword evidence="3" id="KW-0812">Transmembrane</keyword>
<accession>A0A444ZJY9</accession>